<protein>
    <submittedName>
        <fullName evidence="15">Ca2+-binding protein, RTX toxin-related</fullName>
    </submittedName>
</protein>
<gene>
    <name evidence="15" type="ORF">SAMN04488125_10189</name>
</gene>
<evidence type="ECO:0000256" key="10">
    <source>
        <dbReference type="ARBA" id="ARBA00022833"/>
    </source>
</evidence>
<feature type="domain" description="Peptidase metallopeptidase" evidence="14">
    <location>
        <begin position="19"/>
        <end position="207"/>
    </location>
</feature>
<keyword evidence="9" id="KW-0378">Hydrolase</keyword>
<organism evidence="15 16">
    <name type="scientific">Methylorubrum salsuginis</name>
    <dbReference type="NCBI Taxonomy" id="414703"/>
    <lineage>
        <taxon>Bacteria</taxon>
        <taxon>Pseudomonadati</taxon>
        <taxon>Pseudomonadota</taxon>
        <taxon>Alphaproteobacteria</taxon>
        <taxon>Hyphomicrobiales</taxon>
        <taxon>Methylobacteriaceae</taxon>
        <taxon>Methylorubrum</taxon>
    </lineage>
</organism>
<keyword evidence="6" id="KW-0645">Protease</keyword>
<reference evidence="16" key="1">
    <citation type="submission" date="2016-10" db="EMBL/GenBank/DDBJ databases">
        <authorList>
            <person name="Varghese N."/>
            <person name="Submissions S."/>
        </authorList>
    </citation>
    <scope>NUCLEOTIDE SEQUENCE [LARGE SCALE GENOMIC DNA]</scope>
    <source>
        <strain evidence="16">CGMCC 1.6474</strain>
    </source>
</reference>
<dbReference type="GO" id="GO:0008270">
    <property type="term" value="F:zinc ion binding"/>
    <property type="evidence" value="ECO:0007669"/>
    <property type="project" value="InterPro"/>
</dbReference>
<dbReference type="SUPFAM" id="SSF55486">
    <property type="entry name" value="Metalloproteases ('zincins'), catalytic domain"/>
    <property type="match status" value="1"/>
</dbReference>
<keyword evidence="10" id="KW-0862">Zinc</keyword>
<dbReference type="InterPro" id="IPR003995">
    <property type="entry name" value="RTX_toxin_determinant-A"/>
</dbReference>
<dbReference type="InterPro" id="IPR024079">
    <property type="entry name" value="MetalloPept_cat_dom_sf"/>
</dbReference>
<dbReference type="GO" id="GO:0004222">
    <property type="term" value="F:metalloendopeptidase activity"/>
    <property type="evidence" value="ECO:0007669"/>
    <property type="project" value="InterPro"/>
</dbReference>
<sequence length="924" mass="93480">MSKTVSDYTALLSGSSWWGDKTVGKPVFITYSFETEAYDYLSDLGFSAEFKDSFRPLGQMEESAAFFALLHWDGASGIKFLEVPAGQGDIRFGRYDLGKNPDTSDAAAFAYNPFTTIDRSGSYDLAPGGDIFIDLTVEDYSFYGEIHVLTHEIGHAIGLKHPFEGDVLLDPTLDTVAHTVMSYSDVPSTLPKLGDLDEAAVAYLYGSDRADGTQVTSWNWDDKTYTLTQTGGVGDDTIRGVSTRDVIRAGAGDDLVFSGAGDDRIFAGANDDVVFADDGDDTVYGDDGGDVLHAGAGKDALFGGTGDDGLGGDEGDDVLKGEAGDDYLDGGAGDDLLIGGAGDDVLAGGAGNDTLDGGDAGRIGNTADYGDARQQVRVDLGGMRATVGGKAMVYHATGTEIGRDTLTGIANVVGGNGSDVLTGDVGANSLWGGAGDDLLEGRDGDDVLDGGKGGDRLEGGAGNDRLEAGAGNDTLLGQDGDDRLVGGDGGDRLDGGTGNDLLHGEAGSDTLDGGTGDDRLVGGAGNDVLRGSDGTDLLDGGDGGDRLAGGAGNDALKGGAGHDTLFGEAGDDRLTGGAGDDLLDGGRGGEVRGDTVDYGDARQQIRVDLNGMSATVGGKTVSYHAVGTEIGRDTFKNVENVTGGLGSDLLTGSAAANRLSGGGGNDGLKGQDGADLLDGGDGADRLEGGAGNDALLGGAGNDRLFGEAGDDRLVGGGGDDTIEGGRGGEILGDTADYGATTEAIQVDLNGMRETVGSKNAVYHAIGAEIGRDVLLNVENAVGGSGADALFGNGASNRLAGGGGNDTLKGGAGADILTGGAGADRFVFDTKLGANEADRITDFTAGSDVLWLDDDVFTALKAGRLAEGQIYAGTSAHDADDRLIFDARTKALFYDADGTGAQAQIRIAVLDKVAALAASDFLIVV</sequence>
<dbReference type="Gene3D" id="3.40.390.10">
    <property type="entry name" value="Collagenase (Catalytic Domain)"/>
    <property type="match status" value="1"/>
</dbReference>
<evidence type="ECO:0000256" key="13">
    <source>
        <dbReference type="SAM" id="MobiDB-lite"/>
    </source>
</evidence>
<feature type="compositionally biased region" description="Basic and acidic residues" evidence="13">
    <location>
        <begin position="480"/>
        <end position="494"/>
    </location>
</feature>
<feature type="region of interest" description="Disordered" evidence="13">
    <location>
        <begin position="567"/>
        <end position="595"/>
    </location>
</feature>
<feature type="region of interest" description="Disordered" evidence="13">
    <location>
        <begin position="662"/>
        <end position="682"/>
    </location>
</feature>
<keyword evidence="8" id="KW-0677">Repeat</keyword>
<accession>A0A1I3Y819</accession>
<dbReference type="InterPro" id="IPR001343">
    <property type="entry name" value="Hemolysn_Ca-bd"/>
</dbReference>
<evidence type="ECO:0000256" key="12">
    <source>
        <dbReference type="ARBA" id="ARBA00023136"/>
    </source>
</evidence>
<dbReference type="GO" id="GO:0016020">
    <property type="term" value="C:membrane"/>
    <property type="evidence" value="ECO:0007669"/>
    <property type="project" value="UniProtKB-SubCell"/>
</dbReference>
<evidence type="ECO:0000256" key="1">
    <source>
        <dbReference type="ARBA" id="ARBA00004370"/>
    </source>
</evidence>
<dbReference type="Pfam" id="PF00353">
    <property type="entry name" value="HemolysinCabind"/>
    <property type="match status" value="10"/>
</dbReference>
<dbReference type="GO" id="GO:0090729">
    <property type="term" value="F:toxin activity"/>
    <property type="evidence" value="ECO:0007669"/>
    <property type="project" value="UniProtKB-KW"/>
</dbReference>
<feature type="compositionally biased region" description="Gly residues" evidence="13">
    <location>
        <begin position="714"/>
        <end position="729"/>
    </location>
</feature>
<dbReference type="STRING" id="414703.SAMN04488125_10189"/>
<evidence type="ECO:0000256" key="9">
    <source>
        <dbReference type="ARBA" id="ARBA00022801"/>
    </source>
</evidence>
<keyword evidence="5" id="KW-0800">Toxin</keyword>
<dbReference type="PANTHER" id="PTHR38340:SF1">
    <property type="entry name" value="S-LAYER PROTEIN"/>
    <property type="match status" value="1"/>
</dbReference>
<evidence type="ECO:0000256" key="2">
    <source>
        <dbReference type="ARBA" id="ARBA00004613"/>
    </source>
</evidence>
<dbReference type="InterPro" id="IPR018511">
    <property type="entry name" value="Hemolysin-typ_Ca-bd_CS"/>
</dbReference>
<keyword evidence="11" id="KW-0843">Virulence</keyword>
<feature type="region of interest" description="Disordered" evidence="13">
    <location>
        <begin position="710"/>
        <end position="729"/>
    </location>
</feature>
<evidence type="ECO:0000256" key="6">
    <source>
        <dbReference type="ARBA" id="ARBA00022670"/>
    </source>
</evidence>
<dbReference type="GO" id="GO:0006508">
    <property type="term" value="P:proteolysis"/>
    <property type="evidence" value="ECO:0007669"/>
    <property type="project" value="UniProtKB-KW"/>
</dbReference>
<dbReference type="PANTHER" id="PTHR38340">
    <property type="entry name" value="S-LAYER PROTEIN"/>
    <property type="match status" value="1"/>
</dbReference>
<evidence type="ECO:0000259" key="14">
    <source>
        <dbReference type="SMART" id="SM00235"/>
    </source>
</evidence>
<dbReference type="OrthoDB" id="733404at2"/>
<dbReference type="SMART" id="SM00235">
    <property type="entry name" value="ZnMc"/>
    <property type="match status" value="1"/>
</dbReference>
<dbReference type="SUPFAM" id="SSF51120">
    <property type="entry name" value="beta-Roll"/>
    <property type="match status" value="6"/>
</dbReference>
<keyword evidence="16" id="KW-1185">Reference proteome</keyword>
<dbReference type="PRINTS" id="PR00313">
    <property type="entry name" value="CABNDNGRPT"/>
</dbReference>
<dbReference type="GO" id="GO:0031012">
    <property type="term" value="C:extracellular matrix"/>
    <property type="evidence" value="ECO:0007669"/>
    <property type="project" value="InterPro"/>
</dbReference>
<dbReference type="InterPro" id="IPR050557">
    <property type="entry name" value="RTX_toxin/Mannuronan_C5-epim"/>
</dbReference>
<dbReference type="PRINTS" id="PR01488">
    <property type="entry name" value="RTXTOXINA"/>
</dbReference>
<keyword evidence="7" id="KW-0479">Metal-binding</keyword>
<evidence type="ECO:0000256" key="7">
    <source>
        <dbReference type="ARBA" id="ARBA00022723"/>
    </source>
</evidence>
<dbReference type="InterPro" id="IPR006026">
    <property type="entry name" value="Peptidase_Metallo"/>
</dbReference>
<evidence type="ECO:0000256" key="8">
    <source>
        <dbReference type="ARBA" id="ARBA00022737"/>
    </source>
</evidence>
<feature type="compositionally biased region" description="Low complexity" evidence="13">
    <location>
        <begin position="529"/>
        <end position="538"/>
    </location>
</feature>
<feature type="region of interest" description="Disordered" evidence="13">
    <location>
        <begin position="434"/>
        <end position="545"/>
    </location>
</feature>
<evidence type="ECO:0000313" key="15">
    <source>
        <dbReference type="EMBL" id="SFK28117.1"/>
    </source>
</evidence>
<proteinExistence type="inferred from homology"/>
<keyword evidence="12" id="KW-0472">Membrane</keyword>
<dbReference type="InterPro" id="IPR001818">
    <property type="entry name" value="Pept_M10_metallopeptidase"/>
</dbReference>
<evidence type="ECO:0000256" key="3">
    <source>
        <dbReference type="ARBA" id="ARBA00009490"/>
    </source>
</evidence>
<evidence type="ECO:0000313" key="16">
    <source>
        <dbReference type="Proteomes" id="UP000198804"/>
    </source>
</evidence>
<dbReference type="Pfam" id="PF00413">
    <property type="entry name" value="Peptidase_M10"/>
    <property type="match status" value="1"/>
</dbReference>
<keyword evidence="4" id="KW-0964">Secreted</keyword>
<dbReference type="EMBL" id="FOSV01000001">
    <property type="protein sequence ID" value="SFK28117.1"/>
    <property type="molecule type" value="Genomic_DNA"/>
</dbReference>
<evidence type="ECO:0000256" key="11">
    <source>
        <dbReference type="ARBA" id="ARBA00023026"/>
    </source>
</evidence>
<dbReference type="RefSeq" id="WP_091940876.1">
    <property type="nucleotide sequence ID" value="NZ_FOSV01000001.1"/>
</dbReference>
<dbReference type="PROSITE" id="PS00330">
    <property type="entry name" value="HEMOLYSIN_CALCIUM"/>
    <property type="match status" value="10"/>
</dbReference>
<evidence type="ECO:0000256" key="5">
    <source>
        <dbReference type="ARBA" id="ARBA00022656"/>
    </source>
</evidence>
<dbReference type="Gene3D" id="2.150.10.10">
    <property type="entry name" value="Serralysin-like metalloprotease, C-terminal"/>
    <property type="match status" value="7"/>
</dbReference>
<dbReference type="Proteomes" id="UP000198804">
    <property type="component" value="Unassembled WGS sequence"/>
</dbReference>
<comment type="similarity">
    <text evidence="3">Belongs to the peptidase M10B family.</text>
</comment>
<comment type="subcellular location">
    <subcellularLocation>
        <location evidence="1">Membrane</location>
    </subcellularLocation>
    <subcellularLocation>
        <location evidence="2">Secreted</location>
    </subcellularLocation>
</comment>
<dbReference type="GO" id="GO:0005576">
    <property type="term" value="C:extracellular region"/>
    <property type="evidence" value="ECO:0007669"/>
    <property type="project" value="UniProtKB-SubCell"/>
</dbReference>
<name>A0A1I3Y819_9HYPH</name>
<evidence type="ECO:0000256" key="4">
    <source>
        <dbReference type="ARBA" id="ARBA00022525"/>
    </source>
</evidence>
<dbReference type="GO" id="GO:0005509">
    <property type="term" value="F:calcium ion binding"/>
    <property type="evidence" value="ECO:0007669"/>
    <property type="project" value="InterPro"/>
</dbReference>
<dbReference type="AlphaFoldDB" id="A0A1I3Y819"/>
<dbReference type="InterPro" id="IPR011049">
    <property type="entry name" value="Serralysin-like_metalloprot_C"/>
</dbReference>